<dbReference type="PANTHER" id="PTHR30289">
    <property type="entry name" value="UNCHARACTERIZED PROTEIN YBCL-RELATED"/>
    <property type="match status" value="1"/>
</dbReference>
<accession>A0A291MUU1</accession>
<dbReference type="PANTHER" id="PTHR30289:SF1">
    <property type="entry name" value="PEBP (PHOSPHATIDYLETHANOLAMINE-BINDING PROTEIN) FAMILY PROTEIN"/>
    <property type="match status" value="1"/>
</dbReference>
<dbReference type="InterPro" id="IPR005247">
    <property type="entry name" value="YbhB_YbcL/LppC-like"/>
</dbReference>
<evidence type="ECO:0000313" key="2">
    <source>
        <dbReference type="Proteomes" id="UP000219422"/>
    </source>
</evidence>
<dbReference type="InterPro" id="IPR036610">
    <property type="entry name" value="PEBP-like_sf"/>
</dbReference>
<dbReference type="GeneID" id="57775398"/>
<dbReference type="CDD" id="cd00865">
    <property type="entry name" value="PEBP_bact_arch"/>
    <property type="match status" value="1"/>
</dbReference>
<protein>
    <submittedName>
        <fullName evidence="1">Phosphatidylethanolamine-binding protein</fullName>
    </submittedName>
</protein>
<dbReference type="Pfam" id="PF01161">
    <property type="entry name" value="PBP"/>
    <property type="match status" value="1"/>
</dbReference>
<dbReference type="SUPFAM" id="SSF49777">
    <property type="entry name" value="PEBP-like"/>
    <property type="match status" value="1"/>
</dbReference>
<dbReference type="EMBL" id="CP023741">
    <property type="protein sequence ID" value="ATI78700.1"/>
    <property type="molecule type" value="Genomic_DNA"/>
</dbReference>
<dbReference type="RefSeq" id="WP_097382290.1">
    <property type="nucleotide sequence ID" value="NZ_CP023741.1"/>
</dbReference>
<dbReference type="Gene3D" id="3.90.280.10">
    <property type="entry name" value="PEBP-like"/>
    <property type="match status" value="1"/>
</dbReference>
<evidence type="ECO:0000313" key="1">
    <source>
        <dbReference type="EMBL" id="ATI78700.1"/>
    </source>
</evidence>
<dbReference type="Proteomes" id="UP000219422">
    <property type="component" value="Chromosome"/>
</dbReference>
<name>A0A291MUU1_SPHYA</name>
<dbReference type="AlphaFoldDB" id="A0A291MUU1"/>
<proteinExistence type="predicted"/>
<dbReference type="KEGG" id="sya:A6768_00970"/>
<gene>
    <name evidence="1" type="ORF">A6768_00970</name>
</gene>
<reference evidence="1 2" key="1">
    <citation type="submission" date="2017-10" db="EMBL/GenBank/DDBJ databases">
        <title>Sphingobium yanoikuyae S72.</title>
        <authorList>
            <person name="Sanchez E."/>
            <person name="Bustos P."/>
            <person name="Mendoza P."/>
            <person name="Guo X."/>
            <person name="Mendoza A."/>
        </authorList>
    </citation>
    <scope>NUCLEOTIDE SEQUENCE [LARGE SCALE GENOMIC DNA]</scope>
    <source>
        <strain evidence="1 2">S72</strain>
    </source>
</reference>
<organism evidence="1 2">
    <name type="scientific">Sphingobium yanoikuyae</name>
    <name type="common">Sphingomonas yanoikuyae</name>
    <dbReference type="NCBI Taxonomy" id="13690"/>
    <lineage>
        <taxon>Bacteria</taxon>
        <taxon>Pseudomonadati</taxon>
        <taxon>Pseudomonadota</taxon>
        <taxon>Alphaproteobacteria</taxon>
        <taxon>Sphingomonadales</taxon>
        <taxon>Sphingomonadaceae</taxon>
        <taxon>Sphingobium</taxon>
    </lineage>
</organism>
<sequence length="205" mass="20674">MLEHVPAWLGSALRNVRAGHAGLMIADPEIAAPDARLDLGSPAFGAGGRLPDRFTADGAGVSPPLIWDAPPAGTQMLALVVEDPDAPAPNPLIHAILWGIEPAQHSLAEGALADGDVGSAAIGRNSYLASGWLPPDPPTGHGEHDYVFQLYALGGAPNLGAHPGRGVVLDALRATPVLAVGILVGTYSRDVAPSADLAGAPVVGG</sequence>
<dbReference type="InterPro" id="IPR008914">
    <property type="entry name" value="PEBP"/>
</dbReference>